<dbReference type="PANTHER" id="PTHR41287">
    <property type="match status" value="1"/>
</dbReference>
<dbReference type="KEGG" id="vg:40098801"/>
<dbReference type="PANTHER" id="PTHR41287:SF1">
    <property type="entry name" value="PROTEIN YMFN"/>
    <property type="match status" value="1"/>
</dbReference>
<proteinExistence type="predicted"/>
<dbReference type="OrthoDB" id="1610at10239"/>
<name>A0A2H5BFP3_9CAUD</name>
<evidence type="ECO:0000313" key="1">
    <source>
        <dbReference type="EMBL" id="AUG84800.1"/>
    </source>
</evidence>
<sequence>MNMAQGLLGNQVPRVFTPPLRELTPETTLGFAFAEFCNDRGTPLLPWQDWLGKHMLELLPNGKFRFRTVVLLVARQNGKSTFAQMLALFFMYIIEVPLILSTAQNLDIAEEVWQGGVDMVEGDEELVQQRTRVVQQRGSKALELDNGSRWKVQAATRRGGRGLSGDLVMMDELREHQTWEAWSAISKTTMARDNAIVFALSNAGDMTSIVLRHLRMQAHKALGDPDGLWIDPATGEPIEEEVIDLDDDELPDDDSLGIFEWSARPDRSIRDRAGWQEANPSLGYTITEKAIRAALASDPEWTFRTEVLCQWSATTLETVFPTGTWEKGVDEESAFAPGPVFYGVDVSWDRNQTYIAAAGLRPDGKVHVEVVAARPGLEWVIPWLESTKRAHKPAGVVWQKAGAPVSSLTEALESAAKKPADSTFNRLHLVPWQGTELGRASGTLYDLIVGNADVPLDERETRLRHRPQPALDIAVRAAVIKSAGDSWMWDRSKSPADIAPLVAVTGAAWALINKKPARRSIYDSDDVDVSTLPNDLAVVIL</sequence>
<dbReference type="InterPro" id="IPR027417">
    <property type="entry name" value="P-loop_NTPase"/>
</dbReference>
<accession>A0A2H5BFP3</accession>
<dbReference type="RefSeq" id="YP_009622064.1">
    <property type="nucleotide sequence ID" value="NC_042099.1"/>
</dbReference>
<gene>
    <name evidence="1" type="primary">3</name>
    <name evidence="1" type="ORF">PBI_DISMAS_3</name>
</gene>
<dbReference type="EMBL" id="MG670586">
    <property type="protein sequence ID" value="AUG84800.1"/>
    <property type="molecule type" value="Genomic_DNA"/>
</dbReference>
<dbReference type="Proteomes" id="UP000241261">
    <property type="component" value="Segment"/>
</dbReference>
<evidence type="ECO:0000313" key="2">
    <source>
        <dbReference type="Proteomes" id="UP000241261"/>
    </source>
</evidence>
<organism evidence="1 2">
    <name type="scientific">Microbacterium phage Dismas</name>
    <dbReference type="NCBI Taxonomy" id="2065199"/>
    <lineage>
        <taxon>Viruses</taxon>
        <taxon>Duplodnaviria</taxon>
        <taxon>Heunggongvirae</taxon>
        <taxon>Uroviricota</taxon>
        <taxon>Caudoviricetes</taxon>
        <taxon>Dismasvirus</taxon>
        <taxon>Dismasvirus dismas</taxon>
    </lineage>
</organism>
<dbReference type="Gene3D" id="3.40.50.300">
    <property type="entry name" value="P-loop containing nucleotide triphosphate hydrolases"/>
    <property type="match status" value="1"/>
</dbReference>
<dbReference type="InterPro" id="IPR005021">
    <property type="entry name" value="Terminase_largesu-like"/>
</dbReference>
<dbReference type="GeneID" id="40098801"/>
<reference evidence="1 2" key="1">
    <citation type="submission" date="2017-12" db="EMBL/GenBank/DDBJ databases">
        <authorList>
            <person name="Tomczak R."/>
            <person name="Garlena R.A."/>
            <person name="Russell D.A."/>
            <person name="Pope W.H."/>
            <person name="Jacobs-Sera D."/>
            <person name="Hatfull G.F."/>
        </authorList>
    </citation>
    <scope>NUCLEOTIDE SEQUENCE [LARGE SCALE GENOMIC DNA]</scope>
</reference>
<keyword evidence="2" id="KW-1185">Reference proteome</keyword>
<protein>
    <submittedName>
        <fullName evidence="1">Terminase</fullName>
    </submittedName>
</protein>